<gene>
    <name evidence="1" type="ORF">L2E82_36960</name>
</gene>
<evidence type="ECO:0000313" key="1">
    <source>
        <dbReference type="EMBL" id="KAI3707980.1"/>
    </source>
</evidence>
<accession>A0ACB9AHS2</accession>
<evidence type="ECO:0000313" key="2">
    <source>
        <dbReference type="Proteomes" id="UP001055811"/>
    </source>
</evidence>
<name>A0ACB9AHS2_CICIN</name>
<dbReference type="Proteomes" id="UP001055811">
    <property type="component" value="Linkage Group LG07"/>
</dbReference>
<keyword evidence="2" id="KW-1185">Reference proteome</keyword>
<protein>
    <submittedName>
        <fullName evidence="1">Uncharacterized protein</fullName>
    </submittedName>
</protein>
<reference evidence="2" key="1">
    <citation type="journal article" date="2022" name="Mol. Ecol. Resour.">
        <title>The genomes of chicory, endive, great burdock and yacon provide insights into Asteraceae palaeo-polyploidization history and plant inulin production.</title>
        <authorList>
            <person name="Fan W."/>
            <person name="Wang S."/>
            <person name="Wang H."/>
            <person name="Wang A."/>
            <person name="Jiang F."/>
            <person name="Liu H."/>
            <person name="Zhao H."/>
            <person name="Xu D."/>
            <person name="Zhang Y."/>
        </authorList>
    </citation>
    <scope>NUCLEOTIDE SEQUENCE [LARGE SCALE GENOMIC DNA]</scope>
    <source>
        <strain evidence="2">cv. Punajuju</strain>
    </source>
</reference>
<comment type="caution">
    <text evidence="1">The sequence shown here is derived from an EMBL/GenBank/DDBJ whole genome shotgun (WGS) entry which is preliminary data.</text>
</comment>
<dbReference type="EMBL" id="CM042015">
    <property type="protein sequence ID" value="KAI3707980.1"/>
    <property type="molecule type" value="Genomic_DNA"/>
</dbReference>
<proteinExistence type="predicted"/>
<organism evidence="1 2">
    <name type="scientific">Cichorium intybus</name>
    <name type="common">Chicory</name>
    <dbReference type="NCBI Taxonomy" id="13427"/>
    <lineage>
        <taxon>Eukaryota</taxon>
        <taxon>Viridiplantae</taxon>
        <taxon>Streptophyta</taxon>
        <taxon>Embryophyta</taxon>
        <taxon>Tracheophyta</taxon>
        <taxon>Spermatophyta</taxon>
        <taxon>Magnoliopsida</taxon>
        <taxon>eudicotyledons</taxon>
        <taxon>Gunneridae</taxon>
        <taxon>Pentapetalae</taxon>
        <taxon>asterids</taxon>
        <taxon>campanulids</taxon>
        <taxon>Asterales</taxon>
        <taxon>Asteraceae</taxon>
        <taxon>Cichorioideae</taxon>
        <taxon>Cichorieae</taxon>
        <taxon>Cichoriinae</taxon>
        <taxon>Cichorium</taxon>
    </lineage>
</organism>
<reference evidence="1 2" key="2">
    <citation type="journal article" date="2022" name="Mol. Ecol. Resour.">
        <title>The genomes of chicory, endive, great burdock and yacon provide insights into Asteraceae paleo-polyploidization history and plant inulin production.</title>
        <authorList>
            <person name="Fan W."/>
            <person name="Wang S."/>
            <person name="Wang H."/>
            <person name="Wang A."/>
            <person name="Jiang F."/>
            <person name="Liu H."/>
            <person name="Zhao H."/>
            <person name="Xu D."/>
            <person name="Zhang Y."/>
        </authorList>
    </citation>
    <scope>NUCLEOTIDE SEQUENCE [LARGE SCALE GENOMIC DNA]</scope>
    <source>
        <strain evidence="2">cv. Punajuju</strain>
        <tissue evidence="1">Leaves</tissue>
    </source>
</reference>
<sequence length="583" mass="65468">MENGPRSNEEFDWLFTGQNPTNNFPPSSINANGGSSVMGSSSSMRPANHNDGFLADNGVLSFQNKQQQQLQAAMGSHLGGVNPVRSMLNHRDRYPTPVLPDFIEYNPYEYDHVCDQLYGSADYHLGFSAFDVRSPVSGLPETLYDRNLDIDFNRLNISAPNHHHLLPYLASPSSLPASNIRNNSFVYNQLRGPPVHRITGSNDLCCVNPHRRDNLVVENAIRSRDWISDYQLQNPNCNNPPSRQQGRQPRFPASLKDMRGFIYLVAKDQEGCQFLQNKCEEKKPEEINMIFTEIKDHIRELMVDPSMNYLAQKLFKVLDDRQLTHIVVSVVGDNGKFTSICLNSHGTRAMQKLIEVLTTSEQRSLIVSSLRRITVTLTKNTNGHHVIQHCLKSFTVHECQPILDVVADNCLDIATDKSGCCVLQQCVSLAVGITRERLLTPIIENSLHLSEHPYGNYVVQHIVGMKIHEATAEISKRLAGNFVSLAMNKFASNVVEKFLKDASYDVVAVISREFINSHNFLSVITHPFGNYVAQSALHSAKDPIKETMINKIQKEYASLHSHPHGKRVLALARSSRLKVQAHA</sequence>